<dbReference type="InterPro" id="IPR020568">
    <property type="entry name" value="Ribosomal_Su5_D2-typ_SF"/>
</dbReference>
<dbReference type="GO" id="GO:0019288">
    <property type="term" value="P:isopentenyl diphosphate biosynthetic process, methylerythritol 4-phosphate pathway"/>
    <property type="evidence" value="ECO:0007669"/>
    <property type="project" value="UniProtKB-UniRule"/>
</dbReference>
<keyword evidence="4 10" id="KW-0808">Transferase</keyword>
<keyword evidence="7 10" id="KW-0067">ATP-binding</keyword>
<keyword evidence="14" id="KW-1185">Reference proteome</keyword>
<dbReference type="Pfam" id="PF08544">
    <property type="entry name" value="GHMP_kinases_C"/>
    <property type="match status" value="1"/>
</dbReference>
<evidence type="ECO:0000256" key="9">
    <source>
        <dbReference type="ARBA" id="ARBA00032554"/>
    </source>
</evidence>
<evidence type="ECO:0000313" key="14">
    <source>
        <dbReference type="Proteomes" id="UP000307790"/>
    </source>
</evidence>
<dbReference type="PIRSF" id="PIRSF010376">
    <property type="entry name" value="IspE"/>
    <property type="match status" value="1"/>
</dbReference>
<dbReference type="SUPFAM" id="SSF55060">
    <property type="entry name" value="GHMP Kinase, C-terminal domain"/>
    <property type="match status" value="1"/>
</dbReference>
<dbReference type="Proteomes" id="UP000307790">
    <property type="component" value="Unassembled WGS sequence"/>
</dbReference>
<keyword evidence="6 10" id="KW-0418">Kinase</keyword>
<evidence type="ECO:0000256" key="4">
    <source>
        <dbReference type="ARBA" id="ARBA00022679"/>
    </source>
</evidence>
<comment type="function">
    <text evidence="10">Catalyzes the phosphorylation of the position 2 hydroxy group of 4-diphosphocytidyl-2C-methyl-D-erythritol.</text>
</comment>
<dbReference type="InterPro" id="IPR013750">
    <property type="entry name" value="GHMP_kinase_C_dom"/>
</dbReference>
<comment type="similarity">
    <text evidence="1 10">Belongs to the GHMP kinase family. IspE subfamily.</text>
</comment>
<comment type="caution">
    <text evidence="13">The sequence shown here is derived from an EMBL/GenBank/DDBJ whole genome shotgun (WGS) entry which is preliminary data.</text>
</comment>
<evidence type="ECO:0000256" key="8">
    <source>
        <dbReference type="ARBA" id="ARBA00023229"/>
    </source>
</evidence>
<protein>
    <recommendedName>
        <fullName evidence="3 10">4-diphosphocytidyl-2-C-methyl-D-erythritol kinase</fullName>
        <shortName evidence="10">CMK</shortName>
        <ecNumber evidence="2 10">2.7.1.148</ecNumber>
    </recommendedName>
    <alternativeName>
        <fullName evidence="9 10">4-(cytidine-5'-diphospho)-2-C-methyl-D-erythritol kinase</fullName>
    </alternativeName>
</protein>
<evidence type="ECO:0000256" key="1">
    <source>
        <dbReference type="ARBA" id="ARBA00009684"/>
    </source>
</evidence>
<dbReference type="GO" id="GO:0005524">
    <property type="term" value="F:ATP binding"/>
    <property type="evidence" value="ECO:0007669"/>
    <property type="project" value="UniProtKB-UniRule"/>
</dbReference>
<comment type="pathway">
    <text evidence="10">Isoprenoid biosynthesis; isopentenyl diphosphate biosynthesis via DXP pathway; isopentenyl diphosphate from 1-deoxy-D-xylulose 5-phosphate: step 3/6.</text>
</comment>
<dbReference type="OrthoDB" id="9809438at2"/>
<evidence type="ECO:0000256" key="7">
    <source>
        <dbReference type="ARBA" id="ARBA00022840"/>
    </source>
</evidence>
<feature type="active site" evidence="10">
    <location>
        <position position="141"/>
    </location>
</feature>
<dbReference type="GO" id="GO:0016114">
    <property type="term" value="P:terpenoid biosynthetic process"/>
    <property type="evidence" value="ECO:0007669"/>
    <property type="project" value="UniProtKB-UniRule"/>
</dbReference>
<dbReference type="InterPro" id="IPR004424">
    <property type="entry name" value="IspE"/>
</dbReference>
<evidence type="ECO:0000256" key="2">
    <source>
        <dbReference type="ARBA" id="ARBA00012052"/>
    </source>
</evidence>
<dbReference type="InterPro" id="IPR036554">
    <property type="entry name" value="GHMP_kinase_C_sf"/>
</dbReference>
<dbReference type="SUPFAM" id="SSF54211">
    <property type="entry name" value="Ribosomal protein S5 domain 2-like"/>
    <property type="match status" value="1"/>
</dbReference>
<feature type="active site" evidence="10">
    <location>
        <position position="12"/>
    </location>
</feature>
<comment type="catalytic activity">
    <reaction evidence="10">
        <text>4-CDP-2-C-methyl-D-erythritol + ATP = 4-CDP-2-C-methyl-D-erythritol 2-phosphate + ADP + H(+)</text>
        <dbReference type="Rhea" id="RHEA:18437"/>
        <dbReference type="ChEBI" id="CHEBI:15378"/>
        <dbReference type="ChEBI" id="CHEBI:30616"/>
        <dbReference type="ChEBI" id="CHEBI:57823"/>
        <dbReference type="ChEBI" id="CHEBI:57919"/>
        <dbReference type="ChEBI" id="CHEBI:456216"/>
        <dbReference type="EC" id="2.7.1.148"/>
    </reaction>
</comment>
<dbReference type="Gene3D" id="3.30.230.10">
    <property type="match status" value="1"/>
</dbReference>
<dbReference type="InterPro" id="IPR014721">
    <property type="entry name" value="Ribsml_uS5_D2-typ_fold_subgr"/>
</dbReference>
<feature type="domain" description="GHMP kinase C-terminal" evidence="12">
    <location>
        <begin position="208"/>
        <end position="264"/>
    </location>
</feature>
<dbReference type="InterPro" id="IPR006204">
    <property type="entry name" value="GHMP_kinase_N_dom"/>
</dbReference>
<sequence length="289" mass="31636">MKTTYAFSSPAKINRFLHITNRREDGYHELETVFQFLDFSDNLTFTPRDDDQITLTPNIPGVPLVDNLIYRAAQSLKNRAPSTIIQPLGVDISLDKKLPMGGGLGGGSSNAATTLLALNRIWNLGFELETLANIGLALGADVPIFVHGHSAFAQGVGEIITPVDIDCPVFLITVPSCHISTASIFQHPNLPRCTAKLTKQQRMKMDLRTCHNDCENLVANLYPEVAKLMAWLLEYAPSRLTGTGGCIFSSFDSVEEARKVQSKLPPNVRSFIARGLNSSPVLAELEQVS</sequence>
<dbReference type="EC" id="2.7.1.148" evidence="2 10"/>
<dbReference type="PANTHER" id="PTHR43527:SF2">
    <property type="entry name" value="4-DIPHOSPHOCYTIDYL-2-C-METHYL-D-ERYTHRITOL KINASE, CHLOROPLASTIC"/>
    <property type="match status" value="1"/>
</dbReference>
<reference evidence="13 14" key="1">
    <citation type="submission" date="2019-05" db="EMBL/GenBank/DDBJ databases">
        <title>Genome sequences of Thalassotalea litorea 1K03283.</title>
        <authorList>
            <person name="Zhang D."/>
        </authorList>
    </citation>
    <scope>NUCLEOTIDE SEQUENCE [LARGE SCALE GENOMIC DNA]</scope>
    <source>
        <strain evidence="13 14">MCCC 1K03283</strain>
    </source>
</reference>
<dbReference type="PANTHER" id="PTHR43527">
    <property type="entry name" value="4-DIPHOSPHOCYTIDYL-2-C-METHYL-D-ERYTHRITOL KINASE, CHLOROPLASTIC"/>
    <property type="match status" value="1"/>
</dbReference>
<proteinExistence type="inferred from homology"/>
<evidence type="ECO:0000256" key="10">
    <source>
        <dbReference type="HAMAP-Rule" id="MF_00061"/>
    </source>
</evidence>
<name>A0A5R9IWI4_9GAMM</name>
<evidence type="ECO:0000259" key="11">
    <source>
        <dbReference type="Pfam" id="PF00288"/>
    </source>
</evidence>
<evidence type="ECO:0000256" key="5">
    <source>
        <dbReference type="ARBA" id="ARBA00022741"/>
    </source>
</evidence>
<evidence type="ECO:0000256" key="3">
    <source>
        <dbReference type="ARBA" id="ARBA00017473"/>
    </source>
</evidence>
<feature type="binding site" evidence="10">
    <location>
        <begin position="99"/>
        <end position="109"/>
    </location>
    <ligand>
        <name>ATP</name>
        <dbReference type="ChEBI" id="CHEBI:30616"/>
    </ligand>
</feature>
<keyword evidence="5 10" id="KW-0547">Nucleotide-binding</keyword>
<gene>
    <name evidence="10 13" type="primary">ispE</name>
    <name evidence="13" type="ORF">FE810_00885</name>
</gene>
<dbReference type="Pfam" id="PF00288">
    <property type="entry name" value="GHMP_kinases_N"/>
    <property type="match status" value="1"/>
</dbReference>
<dbReference type="Gene3D" id="3.30.70.890">
    <property type="entry name" value="GHMP kinase, C-terminal domain"/>
    <property type="match status" value="1"/>
</dbReference>
<dbReference type="AlphaFoldDB" id="A0A5R9IWI4"/>
<feature type="domain" description="GHMP kinase N-terminal" evidence="11">
    <location>
        <begin position="67"/>
        <end position="148"/>
    </location>
</feature>
<keyword evidence="8 10" id="KW-0414">Isoprene biosynthesis</keyword>
<dbReference type="HAMAP" id="MF_00061">
    <property type="entry name" value="IspE"/>
    <property type="match status" value="1"/>
</dbReference>
<dbReference type="GO" id="GO:0050515">
    <property type="term" value="F:4-(cytidine 5'-diphospho)-2-C-methyl-D-erythritol kinase activity"/>
    <property type="evidence" value="ECO:0007669"/>
    <property type="project" value="UniProtKB-UniRule"/>
</dbReference>
<organism evidence="13 14">
    <name type="scientific">Thalassotalea litorea</name>
    <dbReference type="NCBI Taxonomy" id="2020715"/>
    <lineage>
        <taxon>Bacteria</taxon>
        <taxon>Pseudomonadati</taxon>
        <taxon>Pseudomonadota</taxon>
        <taxon>Gammaproteobacteria</taxon>
        <taxon>Alteromonadales</taxon>
        <taxon>Colwelliaceae</taxon>
        <taxon>Thalassotalea</taxon>
    </lineage>
</organism>
<evidence type="ECO:0000259" key="12">
    <source>
        <dbReference type="Pfam" id="PF08544"/>
    </source>
</evidence>
<dbReference type="RefSeq" id="WP_138318139.1">
    <property type="nucleotide sequence ID" value="NZ_VCBC01000002.1"/>
</dbReference>
<dbReference type="UniPathway" id="UPA00056">
    <property type="reaction ID" value="UER00094"/>
</dbReference>
<evidence type="ECO:0000256" key="6">
    <source>
        <dbReference type="ARBA" id="ARBA00022777"/>
    </source>
</evidence>
<evidence type="ECO:0000313" key="13">
    <source>
        <dbReference type="EMBL" id="TLU67536.1"/>
    </source>
</evidence>
<dbReference type="EMBL" id="VCBC01000002">
    <property type="protein sequence ID" value="TLU67536.1"/>
    <property type="molecule type" value="Genomic_DNA"/>
</dbReference>
<dbReference type="NCBIfam" id="TIGR00154">
    <property type="entry name" value="ispE"/>
    <property type="match status" value="1"/>
</dbReference>
<accession>A0A5R9IWI4</accession>